<dbReference type="Proteomes" id="UP001050975">
    <property type="component" value="Unassembled WGS sequence"/>
</dbReference>
<keyword evidence="1" id="KW-0812">Transmembrane</keyword>
<dbReference type="RefSeq" id="WP_226592430.1">
    <property type="nucleotide sequence ID" value="NZ_BLAY01000230.1"/>
</dbReference>
<dbReference type="AlphaFoldDB" id="A0AAV3XPF1"/>
<comment type="caution">
    <text evidence="3">The sequence shown here is derived from an EMBL/GenBank/DDBJ whole genome shotgun (WGS) entry which is preliminary data.</text>
</comment>
<dbReference type="SUPFAM" id="SSF56219">
    <property type="entry name" value="DNase I-like"/>
    <property type="match status" value="1"/>
</dbReference>
<dbReference type="GO" id="GO:0006506">
    <property type="term" value="P:GPI anchor biosynthetic process"/>
    <property type="evidence" value="ECO:0007669"/>
    <property type="project" value="TreeGrafter"/>
</dbReference>
<feature type="transmembrane region" description="Helical" evidence="1">
    <location>
        <begin position="176"/>
        <end position="197"/>
    </location>
</feature>
<dbReference type="InterPro" id="IPR051916">
    <property type="entry name" value="GPI-anchor_lipid_remodeler"/>
</dbReference>
<dbReference type="GO" id="GO:0004519">
    <property type="term" value="F:endonuclease activity"/>
    <property type="evidence" value="ECO:0007669"/>
    <property type="project" value="UniProtKB-KW"/>
</dbReference>
<dbReference type="EMBL" id="BLAY01000230">
    <property type="protein sequence ID" value="GET43528.1"/>
    <property type="molecule type" value="Genomic_DNA"/>
</dbReference>
<gene>
    <name evidence="3" type="ORF">MiSe_83530</name>
</gene>
<accession>A0AAV3XPF1</accession>
<sequence>MDELIKKLMTLGVPGLLLWLAMMASGKTGDAGIWTGLANIGVIYGLRGGLLVLLMVGLVTNAVSKVAVDGLLVSFYQKRRQSEPSEQLLGEIDRLPISQDLKIKLKWAVLHNYMFLPSYLIRWDFIVATVLLVVFSLTGYLGEFDYRLDLTSHFKLQYLLAGFCLFFFFLLTKRKVWCIVSIFCILLNLIEVVPWYLPARAYATNPNPQPLRVLQSNVFFKNKQYSEVISMVRAENPDIAFFQEVTDSWAKELEALNDILPYSIVPQDTNKFGIVIYSKLPLENSSIQDFEGVRRSIFADVKIQDRVVSVIVTHLTIPITRSSFDRRNKHLTEIGNSVAKIKNPVLVVGDFNITMWSPFYQRFIDRTGLRNARSGFGILPTWPTNMPLLSIPIDHCLVSPTIKVLQLRAGRYVGSDHLPLIADLVIGNG</sequence>
<dbReference type="GO" id="GO:0016020">
    <property type="term" value="C:membrane"/>
    <property type="evidence" value="ECO:0007669"/>
    <property type="project" value="GOC"/>
</dbReference>
<keyword evidence="1" id="KW-0472">Membrane</keyword>
<keyword evidence="4" id="KW-1185">Reference proteome</keyword>
<organism evidence="3 4">
    <name type="scientific">Microseira wollei NIES-4236</name>
    <dbReference type="NCBI Taxonomy" id="2530354"/>
    <lineage>
        <taxon>Bacteria</taxon>
        <taxon>Bacillati</taxon>
        <taxon>Cyanobacteriota</taxon>
        <taxon>Cyanophyceae</taxon>
        <taxon>Oscillatoriophycideae</taxon>
        <taxon>Aerosakkonematales</taxon>
        <taxon>Aerosakkonemataceae</taxon>
        <taxon>Microseira</taxon>
    </lineage>
</organism>
<evidence type="ECO:0000313" key="4">
    <source>
        <dbReference type="Proteomes" id="UP001050975"/>
    </source>
</evidence>
<dbReference type="InterPro" id="IPR036691">
    <property type="entry name" value="Endo/exonu/phosph_ase_sf"/>
</dbReference>
<feature type="domain" description="Endonuclease/exonuclease/phosphatase" evidence="2">
    <location>
        <begin position="215"/>
        <end position="417"/>
    </location>
</feature>
<keyword evidence="1" id="KW-1133">Transmembrane helix</keyword>
<feature type="transmembrane region" description="Helical" evidence="1">
    <location>
        <begin position="154"/>
        <end position="171"/>
    </location>
</feature>
<name>A0AAV3XPF1_9CYAN</name>
<evidence type="ECO:0000259" key="2">
    <source>
        <dbReference type="Pfam" id="PF03372"/>
    </source>
</evidence>
<dbReference type="Gene3D" id="3.60.10.10">
    <property type="entry name" value="Endonuclease/exonuclease/phosphatase"/>
    <property type="match status" value="1"/>
</dbReference>
<keyword evidence="3" id="KW-0255">Endonuclease</keyword>
<evidence type="ECO:0000313" key="3">
    <source>
        <dbReference type="EMBL" id="GET43528.1"/>
    </source>
</evidence>
<dbReference type="PANTHER" id="PTHR14859">
    <property type="entry name" value="CALCOFLUOR WHITE HYPERSENSITIVE PROTEIN PRECURSOR"/>
    <property type="match status" value="1"/>
</dbReference>
<dbReference type="Pfam" id="PF03372">
    <property type="entry name" value="Exo_endo_phos"/>
    <property type="match status" value="1"/>
</dbReference>
<feature type="transmembrane region" description="Helical" evidence="1">
    <location>
        <begin position="123"/>
        <end position="142"/>
    </location>
</feature>
<keyword evidence="3" id="KW-0540">Nuclease</keyword>
<proteinExistence type="predicted"/>
<reference evidence="3" key="1">
    <citation type="submission" date="2019-10" db="EMBL/GenBank/DDBJ databases">
        <title>Draft genome sequece of Microseira wollei NIES-4236.</title>
        <authorList>
            <person name="Yamaguchi H."/>
            <person name="Suzuki S."/>
            <person name="Kawachi M."/>
        </authorList>
    </citation>
    <scope>NUCLEOTIDE SEQUENCE</scope>
    <source>
        <strain evidence="3">NIES-4236</strain>
    </source>
</reference>
<protein>
    <submittedName>
        <fullName evidence="3">Endonuclease/exonuclease/phosphatase</fullName>
    </submittedName>
</protein>
<evidence type="ECO:0000256" key="1">
    <source>
        <dbReference type="SAM" id="Phobius"/>
    </source>
</evidence>
<keyword evidence="3" id="KW-0378">Hydrolase</keyword>
<dbReference type="InterPro" id="IPR005135">
    <property type="entry name" value="Endo/exonuclease/phosphatase"/>
</dbReference>
<dbReference type="PANTHER" id="PTHR14859:SF15">
    <property type="entry name" value="ENDONUCLEASE_EXONUCLEASE_PHOSPHATASE DOMAIN-CONTAINING PROTEIN"/>
    <property type="match status" value="1"/>
</dbReference>